<dbReference type="Pfam" id="PF09594">
    <property type="entry name" value="GT87"/>
    <property type="match status" value="1"/>
</dbReference>
<organism evidence="9 10">
    <name type="scientific">Aeromicrobium panaciterrae</name>
    <dbReference type="NCBI Taxonomy" id="363861"/>
    <lineage>
        <taxon>Bacteria</taxon>
        <taxon>Bacillati</taxon>
        <taxon>Actinomycetota</taxon>
        <taxon>Actinomycetes</taxon>
        <taxon>Propionibacteriales</taxon>
        <taxon>Nocardioidaceae</taxon>
        <taxon>Aeromicrobium</taxon>
    </lineage>
</organism>
<comment type="subcellular location">
    <subcellularLocation>
        <location evidence="1">Cell membrane</location>
        <topology evidence="1">Multi-pass membrane protein</topology>
    </subcellularLocation>
</comment>
<keyword evidence="2" id="KW-1003">Cell membrane</keyword>
<feature type="transmembrane region" description="Helical" evidence="8">
    <location>
        <begin position="295"/>
        <end position="313"/>
    </location>
</feature>
<evidence type="ECO:0000256" key="2">
    <source>
        <dbReference type="ARBA" id="ARBA00022475"/>
    </source>
</evidence>
<comment type="similarity">
    <text evidence="7">Belongs to the glycosyltransferase 87 family.</text>
</comment>
<evidence type="ECO:0000256" key="3">
    <source>
        <dbReference type="ARBA" id="ARBA00022679"/>
    </source>
</evidence>
<feature type="transmembrane region" description="Helical" evidence="8">
    <location>
        <begin position="319"/>
        <end position="337"/>
    </location>
</feature>
<feature type="transmembrane region" description="Helical" evidence="8">
    <location>
        <begin position="142"/>
        <end position="160"/>
    </location>
</feature>
<evidence type="ECO:0008006" key="11">
    <source>
        <dbReference type="Google" id="ProtNLM"/>
    </source>
</evidence>
<proteinExistence type="inferred from homology"/>
<feature type="transmembrane region" description="Helical" evidence="8">
    <location>
        <begin position="91"/>
        <end position="112"/>
    </location>
</feature>
<gene>
    <name evidence="9" type="ORF">J2X11_002153</name>
</gene>
<evidence type="ECO:0000313" key="9">
    <source>
        <dbReference type="EMBL" id="MDR7087314.1"/>
    </source>
</evidence>
<evidence type="ECO:0000256" key="7">
    <source>
        <dbReference type="ARBA" id="ARBA00024033"/>
    </source>
</evidence>
<keyword evidence="6 8" id="KW-0472">Membrane</keyword>
<comment type="caution">
    <text evidence="9">The sequence shown here is derived from an EMBL/GenBank/DDBJ whole genome shotgun (WGS) entry which is preliminary data.</text>
</comment>
<evidence type="ECO:0000256" key="8">
    <source>
        <dbReference type="SAM" id="Phobius"/>
    </source>
</evidence>
<protein>
    <recommendedName>
        <fullName evidence="11">DUF2029 domain-containing protein</fullName>
    </recommendedName>
</protein>
<sequence length="485" mass="53229">MVRRLNPRYLAAAALVFGATFFVRTFVLWQDGALMYQTHADECIYYASTMAFWQGSMPYTDFIHLHPPGILAVLTPFVAIGSVFTESTGMFLARMGFVALAALNAVIVTTLIWRYGRIAAVGAGLFYASWNVVAIPEGNVQLVTIVNTMFLFAALLLQRWPKRTLLAGLFIGFACATKVWAVVFVPVFVPYIWAKHGRAAAFRFLAGVAAMVTVVCGPFAIIDPGAAWKSVVTEQLGRPSEFPPFNVVLNMFVSGGSSETSTLGALFVAAVLVAIASPLVVALASRSHPREWSDAAWLAMVVVVQLTMLFTAPVFYKPYAAFVGPQVALLWGGLLVLTMRHLRAATLVAVPVIAGAALTTISGTQFTAVDRPKLVDATSGYDCIWTLNASYLVESDTMSRNLAHGCGFQIDGYGFHMINSKDDRRSEAWQREVQGQLEKADAVVMGPLESWYLDETNRDYIRANFHNDVKFEASFFDIRERKPAR</sequence>
<keyword evidence="5 8" id="KW-1133">Transmembrane helix</keyword>
<accession>A0ABU1UQ53</accession>
<feature type="transmembrane region" description="Helical" evidence="8">
    <location>
        <begin position="118"/>
        <end position="135"/>
    </location>
</feature>
<keyword evidence="10" id="KW-1185">Reference proteome</keyword>
<evidence type="ECO:0000256" key="1">
    <source>
        <dbReference type="ARBA" id="ARBA00004651"/>
    </source>
</evidence>
<feature type="transmembrane region" description="Helical" evidence="8">
    <location>
        <begin position="166"/>
        <end position="193"/>
    </location>
</feature>
<evidence type="ECO:0000256" key="5">
    <source>
        <dbReference type="ARBA" id="ARBA00022989"/>
    </source>
</evidence>
<evidence type="ECO:0000313" key="10">
    <source>
        <dbReference type="Proteomes" id="UP001257739"/>
    </source>
</evidence>
<dbReference type="InterPro" id="IPR018584">
    <property type="entry name" value="GT87"/>
</dbReference>
<keyword evidence="3" id="KW-0808">Transferase</keyword>
<evidence type="ECO:0000256" key="6">
    <source>
        <dbReference type="ARBA" id="ARBA00023136"/>
    </source>
</evidence>
<reference evidence="9 10" key="1">
    <citation type="submission" date="2023-07" db="EMBL/GenBank/DDBJ databases">
        <title>Sorghum-associated microbial communities from plants grown in Nebraska, USA.</title>
        <authorList>
            <person name="Schachtman D."/>
        </authorList>
    </citation>
    <scope>NUCLEOTIDE SEQUENCE [LARGE SCALE GENOMIC DNA]</scope>
    <source>
        <strain evidence="9 10">BE248</strain>
    </source>
</reference>
<dbReference type="RefSeq" id="WP_309970710.1">
    <property type="nucleotide sequence ID" value="NZ_JAVDWH010000001.1"/>
</dbReference>
<dbReference type="EMBL" id="JAVDWH010000001">
    <property type="protein sequence ID" value="MDR7087314.1"/>
    <property type="molecule type" value="Genomic_DNA"/>
</dbReference>
<feature type="transmembrane region" description="Helical" evidence="8">
    <location>
        <begin position="344"/>
        <end position="363"/>
    </location>
</feature>
<feature type="transmembrane region" description="Helical" evidence="8">
    <location>
        <begin position="200"/>
        <end position="222"/>
    </location>
</feature>
<feature type="transmembrane region" description="Helical" evidence="8">
    <location>
        <begin position="64"/>
        <end position="84"/>
    </location>
</feature>
<evidence type="ECO:0000256" key="4">
    <source>
        <dbReference type="ARBA" id="ARBA00022692"/>
    </source>
</evidence>
<keyword evidence="4 8" id="KW-0812">Transmembrane</keyword>
<name>A0ABU1UQ53_9ACTN</name>
<feature type="transmembrane region" description="Helical" evidence="8">
    <location>
        <begin position="263"/>
        <end position="283"/>
    </location>
</feature>
<dbReference type="Proteomes" id="UP001257739">
    <property type="component" value="Unassembled WGS sequence"/>
</dbReference>